<evidence type="ECO:0000313" key="6">
    <source>
        <dbReference type="EMBL" id="SIR90603.1"/>
    </source>
</evidence>
<keyword evidence="1" id="KW-0805">Transcription regulation</keyword>
<dbReference type="OrthoDB" id="3767959at2"/>
<evidence type="ECO:0000256" key="3">
    <source>
        <dbReference type="ARBA" id="ARBA00023163"/>
    </source>
</evidence>
<accession>A0A1N7ER67</accession>
<dbReference type="InterPro" id="IPR009057">
    <property type="entry name" value="Homeodomain-like_sf"/>
</dbReference>
<dbReference type="GO" id="GO:0003700">
    <property type="term" value="F:DNA-binding transcription factor activity"/>
    <property type="evidence" value="ECO:0007669"/>
    <property type="project" value="TreeGrafter"/>
</dbReference>
<feature type="domain" description="HTH tetR-type" evidence="5">
    <location>
        <begin position="19"/>
        <end position="79"/>
    </location>
</feature>
<dbReference type="EMBL" id="FTNT01000003">
    <property type="protein sequence ID" value="SIR90603.1"/>
    <property type="molecule type" value="Genomic_DNA"/>
</dbReference>
<reference evidence="6 7" key="1">
    <citation type="submission" date="2017-01" db="EMBL/GenBank/DDBJ databases">
        <authorList>
            <person name="Mah S.A."/>
            <person name="Swanson W.J."/>
            <person name="Moy G.W."/>
            <person name="Vacquier V.D."/>
        </authorList>
    </citation>
    <scope>NUCLEOTIDE SEQUENCE [LARGE SCALE GENOMIC DNA]</scope>
    <source>
        <strain evidence="6 7">CPCC 203464</strain>
    </source>
</reference>
<gene>
    <name evidence="6" type="ORF">SAMN05445060_1598</name>
</gene>
<dbReference type="RefSeq" id="WP_159441839.1">
    <property type="nucleotide sequence ID" value="NZ_FTNT01000003.1"/>
</dbReference>
<keyword evidence="3" id="KW-0804">Transcription</keyword>
<proteinExistence type="predicted"/>
<dbReference type="SUPFAM" id="SSF46689">
    <property type="entry name" value="Homeodomain-like"/>
    <property type="match status" value="1"/>
</dbReference>
<dbReference type="PROSITE" id="PS50977">
    <property type="entry name" value="HTH_TETR_2"/>
    <property type="match status" value="1"/>
</dbReference>
<dbReference type="GO" id="GO:0000976">
    <property type="term" value="F:transcription cis-regulatory region binding"/>
    <property type="evidence" value="ECO:0007669"/>
    <property type="project" value="TreeGrafter"/>
</dbReference>
<protein>
    <submittedName>
        <fullName evidence="6">Transcriptional regulator, TetR family</fullName>
    </submittedName>
</protein>
<keyword evidence="7" id="KW-1185">Reference proteome</keyword>
<dbReference type="STRING" id="1344003.SAMN05445060_1598"/>
<dbReference type="AlphaFoldDB" id="A0A1N7ER67"/>
<dbReference type="PRINTS" id="PR00455">
    <property type="entry name" value="HTHTETR"/>
</dbReference>
<evidence type="ECO:0000256" key="1">
    <source>
        <dbReference type="ARBA" id="ARBA00023015"/>
    </source>
</evidence>
<dbReference type="PANTHER" id="PTHR30055:SF234">
    <property type="entry name" value="HTH-TYPE TRANSCRIPTIONAL REGULATOR BETI"/>
    <property type="match status" value="1"/>
</dbReference>
<sequence>MSKKAGSAVTRRSPRVERAQREVLILDAAVDVFGRYGYAGASLSTIAHTAEVSKTLVLQHFGSKEQLYVACVERAGRNLADRIEDVLNRDQTAIETAAQTLETMFAGLQDRPHDWSVLTDRTTERGSVARDSAKQYRDHITGQAARGVAALTPAHVEFDTDDLALLTEIWTHTVTAVVQWWIRHPRHSAESMAQRCRHILTSLTQLR</sequence>
<dbReference type="Gene3D" id="1.10.357.10">
    <property type="entry name" value="Tetracycline Repressor, domain 2"/>
    <property type="match status" value="1"/>
</dbReference>
<name>A0A1N7ER67_9NOCA</name>
<dbReference type="InterPro" id="IPR001647">
    <property type="entry name" value="HTH_TetR"/>
</dbReference>
<evidence type="ECO:0000256" key="4">
    <source>
        <dbReference type="PROSITE-ProRule" id="PRU00335"/>
    </source>
</evidence>
<evidence type="ECO:0000313" key="7">
    <source>
        <dbReference type="Proteomes" id="UP000186218"/>
    </source>
</evidence>
<dbReference type="Proteomes" id="UP000186218">
    <property type="component" value="Unassembled WGS sequence"/>
</dbReference>
<dbReference type="InterPro" id="IPR050109">
    <property type="entry name" value="HTH-type_TetR-like_transc_reg"/>
</dbReference>
<evidence type="ECO:0000256" key="2">
    <source>
        <dbReference type="ARBA" id="ARBA00023125"/>
    </source>
</evidence>
<dbReference type="Pfam" id="PF00440">
    <property type="entry name" value="TetR_N"/>
    <property type="match status" value="1"/>
</dbReference>
<organism evidence="6 7">
    <name type="scientific">Williamsia sterculiae</name>
    <dbReference type="NCBI Taxonomy" id="1344003"/>
    <lineage>
        <taxon>Bacteria</taxon>
        <taxon>Bacillati</taxon>
        <taxon>Actinomycetota</taxon>
        <taxon>Actinomycetes</taxon>
        <taxon>Mycobacteriales</taxon>
        <taxon>Nocardiaceae</taxon>
        <taxon>Williamsia</taxon>
    </lineage>
</organism>
<feature type="DNA-binding region" description="H-T-H motif" evidence="4">
    <location>
        <begin position="42"/>
        <end position="61"/>
    </location>
</feature>
<evidence type="ECO:0000259" key="5">
    <source>
        <dbReference type="PROSITE" id="PS50977"/>
    </source>
</evidence>
<keyword evidence="2 4" id="KW-0238">DNA-binding</keyword>
<dbReference type="PANTHER" id="PTHR30055">
    <property type="entry name" value="HTH-TYPE TRANSCRIPTIONAL REGULATOR RUTR"/>
    <property type="match status" value="1"/>
</dbReference>